<keyword evidence="2" id="KW-0472">Membrane</keyword>
<name>A0A1B9G4T2_9TREE</name>
<reference evidence="4" key="1">
    <citation type="submission" date="2013-07" db="EMBL/GenBank/DDBJ databases">
        <title>The Genome Sequence of Cryptococcus bestiolae CBS10118.</title>
        <authorList>
            <consortium name="The Broad Institute Genome Sequencing Platform"/>
            <person name="Cuomo C."/>
            <person name="Litvintseva A."/>
            <person name="Chen Y."/>
            <person name="Heitman J."/>
            <person name="Sun S."/>
            <person name="Springer D."/>
            <person name="Dromer F."/>
            <person name="Young S.K."/>
            <person name="Zeng Q."/>
            <person name="Gargeya S."/>
            <person name="Fitzgerald M."/>
            <person name="Abouelleil A."/>
            <person name="Alvarado L."/>
            <person name="Berlin A.M."/>
            <person name="Chapman S.B."/>
            <person name="Dewar J."/>
            <person name="Goldberg J."/>
            <person name="Griggs A."/>
            <person name="Gujja S."/>
            <person name="Hansen M."/>
            <person name="Howarth C."/>
            <person name="Imamovic A."/>
            <person name="Larimer J."/>
            <person name="McCowan C."/>
            <person name="Murphy C."/>
            <person name="Pearson M."/>
            <person name="Priest M."/>
            <person name="Roberts A."/>
            <person name="Saif S."/>
            <person name="Shea T."/>
            <person name="Sykes S."/>
            <person name="Wortman J."/>
            <person name="Nusbaum C."/>
            <person name="Birren B."/>
        </authorList>
    </citation>
    <scope>NUCLEOTIDE SEQUENCE [LARGE SCALE GENOMIC DNA]</scope>
    <source>
        <strain evidence="4">CBS 10118</strain>
    </source>
</reference>
<feature type="compositionally biased region" description="Polar residues" evidence="1">
    <location>
        <begin position="519"/>
        <end position="529"/>
    </location>
</feature>
<feature type="compositionally biased region" description="Low complexity" evidence="1">
    <location>
        <begin position="126"/>
        <end position="145"/>
    </location>
</feature>
<evidence type="ECO:0000256" key="3">
    <source>
        <dbReference type="SAM" id="SignalP"/>
    </source>
</evidence>
<evidence type="ECO:0000313" key="6">
    <source>
        <dbReference type="Proteomes" id="UP000092730"/>
    </source>
</evidence>
<accession>A0A1B9G4T2</accession>
<evidence type="ECO:0000313" key="5">
    <source>
        <dbReference type="EMBL" id="WVW78395.1"/>
    </source>
</evidence>
<feature type="transmembrane region" description="Helical" evidence="2">
    <location>
        <begin position="270"/>
        <end position="294"/>
    </location>
</feature>
<dbReference type="PANTHER" id="PTHR16861:SF4">
    <property type="entry name" value="SH3 DOMAIN PROTEIN (AFU_ORTHOLOGUE AFUA_1G13610)"/>
    <property type="match status" value="1"/>
</dbReference>
<reference evidence="4" key="3">
    <citation type="submission" date="2014-01" db="EMBL/GenBank/DDBJ databases">
        <title>Evolution of pathogenesis and genome organization in the Tremellales.</title>
        <authorList>
            <person name="Cuomo C."/>
            <person name="Litvintseva A."/>
            <person name="Heitman J."/>
            <person name="Chen Y."/>
            <person name="Sun S."/>
            <person name="Springer D."/>
            <person name="Dromer F."/>
            <person name="Young S."/>
            <person name="Zeng Q."/>
            <person name="Chapman S."/>
            <person name="Gujja S."/>
            <person name="Saif S."/>
            <person name="Birren B."/>
        </authorList>
    </citation>
    <scope>NUCLEOTIDE SEQUENCE</scope>
    <source>
        <strain evidence="4">CBS 10118</strain>
    </source>
</reference>
<dbReference type="AlphaFoldDB" id="A0A1B9G4T2"/>
<sequence>MRSIHVFRVLSLAIPYLMWFHFPLHALAQSTTASRSATASPSTTVYTGTPSLVFGNVPTMTACSSGLILWNVYNEDPSKVNITLYAINEGIDQSIPSPSTTAAATTSQTSRAAASSTAAISSQVALASSPRPTATTTSATSIRPSVTVDRRRLDQRTILDLNITLVTQLANHGWGFNPVRLPEGRYYILGVVDDARQTTNRSNVFSVVESDDTACLSAFKSLSASATATATNKNGVPTQKVTSIPNTAINNSTGSGSSEDNNDVAGKSGIGGGAIAGIVIGVLAGIIALALLYFCCRRRKRNGNGDSGEGGFIKFGGHKIHHHKMPSDTTAPSDSNHKNPIAMTPVHIRADDSFRSESDEKRGSLNSMEQDKVENLPLPPPASLPISMTTPISASYTTASSMDGSPSDRRRSDPFTTPTLGEIPAMSPIHTNSEIRKLGYPHHSTDSAGITPPQPVILANVRRSSQEESPRPGVVGLGINSGSGSGAGLKSANSFNSQSSLPYHQKSPIPLTTPPVSGHSGTNTGQSRSEPGKKRSSLQGLGSPTSTSTSADPNTFAIPSGNTTPPSGGNGLSRSTSSRRKPVPSLGPELRTELARQGSLKDLKNGSKDKNTNGNGGNETEGGRRRSYKLMPDPPIIQE</sequence>
<dbReference type="GeneID" id="30208120"/>
<evidence type="ECO:0000313" key="4">
    <source>
        <dbReference type="EMBL" id="OCF26044.1"/>
    </source>
</evidence>
<evidence type="ECO:0000256" key="2">
    <source>
        <dbReference type="SAM" id="Phobius"/>
    </source>
</evidence>
<feature type="compositionally biased region" description="Polar residues" evidence="1">
    <location>
        <begin position="386"/>
        <end position="404"/>
    </location>
</feature>
<dbReference type="RefSeq" id="XP_019047114.1">
    <property type="nucleotide sequence ID" value="XM_019190366.1"/>
</dbReference>
<gene>
    <name evidence="4" type="ORF">I302_03721</name>
    <name evidence="5" type="ORF">I302_100349</name>
</gene>
<feature type="region of interest" description="Disordered" evidence="1">
    <location>
        <begin position="126"/>
        <end position="147"/>
    </location>
</feature>
<feature type="region of interest" description="Disordered" evidence="1">
    <location>
        <begin position="229"/>
        <end position="260"/>
    </location>
</feature>
<feature type="compositionally biased region" description="Basic and acidic residues" evidence="1">
    <location>
        <begin position="590"/>
        <end position="611"/>
    </location>
</feature>
<feature type="signal peptide" evidence="3">
    <location>
        <begin position="1"/>
        <end position="28"/>
    </location>
</feature>
<dbReference type="STRING" id="1296100.A0A1B9G4T2"/>
<feature type="compositionally biased region" description="Polar residues" evidence="1">
    <location>
        <begin position="560"/>
        <end position="576"/>
    </location>
</feature>
<feature type="region of interest" description="Disordered" evidence="1">
    <location>
        <begin position="306"/>
        <end position="426"/>
    </location>
</feature>
<proteinExistence type="predicted"/>
<reference evidence="5" key="4">
    <citation type="submission" date="2024-02" db="EMBL/GenBank/DDBJ databases">
        <title>Comparative genomics of Cryptococcus and Kwoniella reveals pathogenesis evolution and contrasting modes of karyotype evolution via chromosome fusion or intercentromeric recombination.</title>
        <authorList>
            <person name="Coelho M.A."/>
            <person name="David-Palma M."/>
            <person name="Shea T."/>
            <person name="Bowers K."/>
            <person name="McGinley-Smith S."/>
            <person name="Mohammad A.W."/>
            <person name="Gnirke A."/>
            <person name="Yurkov A.M."/>
            <person name="Nowrousian M."/>
            <person name="Sun S."/>
            <person name="Cuomo C.A."/>
            <person name="Heitman J."/>
        </authorList>
    </citation>
    <scope>NUCLEOTIDE SEQUENCE</scope>
    <source>
        <strain evidence="5">CBS 10118</strain>
    </source>
</reference>
<feature type="chain" id="PRO_5042334832" description="Mid2 domain-containing protein" evidence="3">
    <location>
        <begin position="29"/>
        <end position="639"/>
    </location>
</feature>
<dbReference type="OrthoDB" id="2575974at2759"/>
<dbReference type="Proteomes" id="UP000092730">
    <property type="component" value="Chromosome 1"/>
</dbReference>
<reference evidence="5" key="2">
    <citation type="submission" date="2013-07" db="EMBL/GenBank/DDBJ databases">
        <authorList>
            <consortium name="The Broad Institute Genome Sequencing Platform"/>
            <person name="Cuomo C."/>
            <person name="Litvintseva A."/>
            <person name="Chen Y."/>
            <person name="Heitman J."/>
            <person name="Sun S."/>
            <person name="Springer D."/>
            <person name="Dromer F."/>
            <person name="Young S.K."/>
            <person name="Zeng Q."/>
            <person name="Gargeya S."/>
            <person name="Fitzgerald M."/>
            <person name="Abouelleil A."/>
            <person name="Alvarado L."/>
            <person name="Berlin A.M."/>
            <person name="Chapman S.B."/>
            <person name="Dewar J."/>
            <person name="Goldberg J."/>
            <person name="Griggs A."/>
            <person name="Gujja S."/>
            <person name="Hansen M."/>
            <person name="Howarth C."/>
            <person name="Imamovic A."/>
            <person name="Larimer J."/>
            <person name="McCowan C."/>
            <person name="Murphy C."/>
            <person name="Pearson M."/>
            <person name="Priest M."/>
            <person name="Roberts A."/>
            <person name="Saif S."/>
            <person name="Shea T."/>
            <person name="Sykes S."/>
            <person name="Wortman J."/>
            <person name="Nusbaum C."/>
            <person name="Birren B."/>
        </authorList>
    </citation>
    <scope>NUCLEOTIDE SEQUENCE</scope>
    <source>
        <strain evidence="5">CBS 10118</strain>
    </source>
</reference>
<dbReference type="EMBL" id="CP144541">
    <property type="protein sequence ID" value="WVW78395.1"/>
    <property type="molecule type" value="Genomic_DNA"/>
</dbReference>
<feature type="region of interest" description="Disordered" evidence="1">
    <location>
        <begin position="462"/>
        <end position="639"/>
    </location>
</feature>
<evidence type="ECO:0000256" key="1">
    <source>
        <dbReference type="SAM" id="MobiDB-lite"/>
    </source>
</evidence>
<keyword evidence="6" id="KW-1185">Reference proteome</keyword>
<feature type="compositionally biased region" description="Gly residues" evidence="1">
    <location>
        <begin position="475"/>
        <end position="487"/>
    </location>
</feature>
<dbReference type="EMBL" id="KI894020">
    <property type="protein sequence ID" value="OCF26044.1"/>
    <property type="molecule type" value="Genomic_DNA"/>
</dbReference>
<feature type="compositionally biased region" description="Basic and acidic residues" evidence="1">
    <location>
        <begin position="348"/>
        <end position="374"/>
    </location>
</feature>
<keyword evidence="3" id="KW-0732">Signal</keyword>
<keyword evidence="2" id="KW-0812">Transmembrane</keyword>
<dbReference type="KEGG" id="kbi:30208120"/>
<feature type="compositionally biased region" description="Polar residues" evidence="1">
    <location>
        <begin position="537"/>
        <end position="553"/>
    </location>
</feature>
<feature type="compositionally biased region" description="Polar residues" evidence="1">
    <location>
        <begin position="232"/>
        <end position="259"/>
    </location>
</feature>
<keyword evidence="2" id="KW-1133">Transmembrane helix</keyword>
<dbReference type="PANTHER" id="PTHR16861">
    <property type="entry name" value="GLYCOPROTEIN 38"/>
    <property type="match status" value="1"/>
</dbReference>
<organism evidence="4">
    <name type="scientific">Kwoniella bestiolae CBS 10118</name>
    <dbReference type="NCBI Taxonomy" id="1296100"/>
    <lineage>
        <taxon>Eukaryota</taxon>
        <taxon>Fungi</taxon>
        <taxon>Dikarya</taxon>
        <taxon>Basidiomycota</taxon>
        <taxon>Agaricomycotina</taxon>
        <taxon>Tremellomycetes</taxon>
        <taxon>Tremellales</taxon>
        <taxon>Cryptococcaceae</taxon>
        <taxon>Kwoniella</taxon>
    </lineage>
</organism>
<protein>
    <recommendedName>
        <fullName evidence="7">Mid2 domain-containing protein</fullName>
    </recommendedName>
</protein>
<dbReference type="VEuPathDB" id="FungiDB:I302_03721"/>
<evidence type="ECO:0008006" key="7">
    <source>
        <dbReference type="Google" id="ProtNLM"/>
    </source>
</evidence>